<feature type="region of interest" description="Disordered" evidence="12">
    <location>
        <begin position="199"/>
        <end position="219"/>
    </location>
</feature>
<dbReference type="SUPFAM" id="SSF56935">
    <property type="entry name" value="Porins"/>
    <property type="match status" value="1"/>
</dbReference>
<evidence type="ECO:0000256" key="10">
    <source>
        <dbReference type="PROSITE-ProRule" id="PRU01360"/>
    </source>
</evidence>
<name>A0A975F8S4_9GAMM</name>
<proteinExistence type="inferred from homology"/>
<dbReference type="KEGG" id="tun:J9260_15775"/>
<sequence>MKLFPFAAACGTAFICLSVSPNVLAEESTQLEEVVVTADRKARTVDETLTPVTVITRKDIEKYQATDVAEVLRRVPGISITNNGGMGKVTSVRLRGTAANHLLVLIDGVQIGSATLGSVSFEHLSLDQVERIEVVRGPRSSLYGSEAIGGVVQIFTRKGGKGFQPEIIASIGSHNAQKLNVNLAGGDADTWFNVNAGTEKTDGIDTTSNQQEPDNDGYRRESASLRAGHRFTNGTEVEAALLHTQGDNAFDGSDLSGNSNDFVQESISGKVKHAFGERVKVSAQIGQSLDETYNYFNGGNLNPFASRQFDTRRETASLQADVVTSANGALTIGVDRQKDKIISDSVYTVISRENDGVFASYQHDFGKTDVEVSARRDDNQQFDKHSTGAIAIGHEIGDAMRIKASYGTAFKAPTFNALYSPWGGDPNLKPETSQNIELGLSGRGQGFTWDAAVFQNKITDYIEWEEDAVGNWTVSNVQPTIKGVEARVAGKLGEWDVASTLTLQNPKKRSGPFANQQMVNTPKQIFNVDVDRKLGAVSVGATLHAEDARHGNAANTDSRKLPGYATVDLRADYRLAKDWTVGAKIGNVLDKDYQTNSGYNQDGINGLVTLKYAPK</sequence>
<dbReference type="PANTHER" id="PTHR30069">
    <property type="entry name" value="TONB-DEPENDENT OUTER MEMBRANE RECEPTOR"/>
    <property type="match status" value="1"/>
</dbReference>
<keyword evidence="9 10" id="KW-0998">Cell outer membrane</keyword>
<evidence type="ECO:0000256" key="12">
    <source>
        <dbReference type="SAM" id="MobiDB-lite"/>
    </source>
</evidence>
<dbReference type="CDD" id="cd01347">
    <property type="entry name" value="ligand_gated_channel"/>
    <property type="match status" value="1"/>
</dbReference>
<keyword evidence="8 10" id="KW-0472">Membrane</keyword>
<keyword evidence="3 10" id="KW-1134">Transmembrane beta strand</keyword>
<evidence type="ECO:0000259" key="15">
    <source>
        <dbReference type="Pfam" id="PF07715"/>
    </source>
</evidence>
<dbReference type="InterPro" id="IPR000531">
    <property type="entry name" value="Beta-barrel_TonB"/>
</dbReference>
<dbReference type="Pfam" id="PF00593">
    <property type="entry name" value="TonB_dep_Rec_b-barrel"/>
    <property type="match status" value="1"/>
</dbReference>
<evidence type="ECO:0000313" key="16">
    <source>
        <dbReference type="EMBL" id="QTR53143.1"/>
    </source>
</evidence>
<evidence type="ECO:0000256" key="2">
    <source>
        <dbReference type="ARBA" id="ARBA00022448"/>
    </source>
</evidence>
<evidence type="ECO:0000256" key="6">
    <source>
        <dbReference type="ARBA" id="ARBA00023065"/>
    </source>
</evidence>
<evidence type="ECO:0000259" key="14">
    <source>
        <dbReference type="Pfam" id="PF00593"/>
    </source>
</evidence>
<keyword evidence="16" id="KW-0675">Receptor</keyword>
<dbReference type="InterPro" id="IPR036942">
    <property type="entry name" value="Beta-barrel_TonB_sf"/>
</dbReference>
<evidence type="ECO:0000256" key="9">
    <source>
        <dbReference type="ARBA" id="ARBA00023237"/>
    </source>
</evidence>
<evidence type="ECO:0000256" key="13">
    <source>
        <dbReference type="SAM" id="SignalP"/>
    </source>
</evidence>
<accession>A0A975F8S4</accession>
<dbReference type="Gene3D" id="2.40.170.20">
    <property type="entry name" value="TonB-dependent receptor, beta-barrel domain"/>
    <property type="match status" value="1"/>
</dbReference>
<keyword evidence="5 13" id="KW-0732">Signal</keyword>
<dbReference type="InterPro" id="IPR037066">
    <property type="entry name" value="Plug_dom_sf"/>
</dbReference>
<dbReference type="RefSeq" id="WP_210218669.1">
    <property type="nucleotide sequence ID" value="NZ_CP072793.1"/>
</dbReference>
<evidence type="ECO:0000256" key="8">
    <source>
        <dbReference type="ARBA" id="ARBA00023136"/>
    </source>
</evidence>
<feature type="domain" description="TonB-dependent receptor-like beta-barrel" evidence="14">
    <location>
        <begin position="178"/>
        <end position="588"/>
    </location>
</feature>
<dbReference type="GO" id="GO:0009279">
    <property type="term" value="C:cell outer membrane"/>
    <property type="evidence" value="ECO:0007669"/>
    <property type="project" value="UniProtKB-SubCell"/>
</dbReference>
<dbReference type="PANTHER" id="PTHR30069:SF53">
    <property type="entry name" value="COLICIN I RECEPTOR-RELATED"/>
    <property type="match status" value="1"/>
</dbReference>
<keyword evidence="4 10" id="KW-0812">Transmembrane</keyword>
<keyword evidence="6" id="KW-0406">Ion transport</keyword>
<feature type="compositionally biased region" description="Polar residues" evidence="12">
    <location>
        <begin position="199"/>
        <end position="212"/>
    </location>
</feature>
<evidence type="ECO:0000256" key="5">
    <source>
        <dbReference type="ARBA" id="ARBA00022729"/>
    </source>
</evidence>
<dbReference type="Proteomes" id="UP000672009">
    <property type="component" value="Chromosome"/>
</dbReference>
<feature type="signal peptide" evidence="13">
    <location>
        <begin position="1"/>
        <end position="25"/>
    </location>
</feature>
<evidence type="ECO:0000256" key="1">
    <source>
        <dbReference type="ARBA" id="ARBA00004571"/>
    </source>
</evidence>
<keyword evidence="7 11" id="KW-0798">TonB box</keyword>
<dbReference type="GO" id="GO:0006811">
    <property type="term" value="P:monoatomic ion transport"/>
    <property type="evidence" value="ECO:0007669"/>
    <property type="project" value="UniProtKB-KW"/>
</dbReference>
<evidence type="ECO:0000256" key="7">
    <source>
        <dbReference type="ARBA" id="ARBA00023077"/>
    </source>
</evidence>
<feature type="domain" description="TonB-dependent receptor plug" evidence="15">
    <location>
        <begin position="46"/>
        <end position="151"/>
    </location>
</feature>
<feature type="chain" id="PRO_5037354513" evidence="13">
    <location>
        <begin position="26"/>
        <end position="615"/>
    </location>
</feature>
<evidence type="ECO:0000256" key="4">
    <source>
        <dbReference type="ARBA" id="ARBA00022692"/>
    </source>
</evidence>
<dbReference type="EMBL" id="CP072793">
    <property type="protein sequence ID" value="QTR53143.1"/>
    <property type="molecule type" value="Genomic_DNA"/>
</dbReference>
<keyword evidence="17" id="KW-1185">Reference proteome</keyword>
<dbReference type="InterPro" id="IPR012910">
    <property type="entry name" value="Plug_dom"/>
</dbReference>
<reference evidence="16" key="1">
    <citation type="submission" date="2021-04" db="EMBL/GenBank/DDBJ databases">
        <title>Genomics, taxonomy and metabolism of representatives of sulfur bacteria of the genus Thiothrix: Thiothrix fructosivorans QT, Thiothrix unzii A1T and three new species, Thiothrix subterranea sp. nov., Thiothrix litoralis sp. nov. and 'Candidatus Thiothrix anitrata' sp. nov.</title>
        <authorList>
            <person name="Ravin N.V."/>
            <person name="Smolyakov D."/>
            <person name="Rudenko T.S."/>
            <person name="Mardanov A.V."/>
            <person name="Beletsky A.V."/>
            <person name="Markov N.D."/>
            <person name="Fomenkov A.I."/>
            <person name="Roberts R.J."/>
            <person name="Karnachuk O.V."/>
            <person name="Novikov A."/>
            <person name="Grabovich M.Y."/>
        </authorList>
    </citation>
    <scope>NUCLEOTIDE SEQUENCE</scope>
    <source>
        <strain evidence="16">A1</strain>
    </source>
</reference>
<evidence type="ECO:0000256" key="11">
    <source>
        <dbReference type="RuleBase" id="RU003357"/>
    </source>
</evidence>
<dbReference type="Pfam" id="PF07715">
    <property type="entry name" value="Plug"/>
    <property type="match status" value="1"/>
</dbReference>
<comment type="similarity">
    <text evidence="10 11">Belongs to the TonB-dependent receptor family.</text>
</comment>
<gene>
    <name evidence="16" type="ORF">J9260_15775</name>
</gene>
<evidence type="ECO:0000256" key="3">
    <source>
        <dbReference type="ARBA" id="ARBA00022452"/>
    </source>
</evidence>
<dbReference type="GO" id="GO:0015889">
    <property type="term" value="P:cobalamin transport"/>
    <property type="evidence" value="ECO:0007669"/>
    <property type="project" value="TreeGrafter"/>
</dbReference>
<dbReference type="Gene3D" id="2.170.130.10">
    <property type="entry name" value="TonB-dependent receptor, plug domain"/>
    <property type="match status" value="1"/>
</dbReference>
<dbReference type="AlphaFoldDB" id="A0A975F8S4"/>
<protein>
    <submittedName>
        <fullName evidence="16">TonB-dependent receptor</fullName>
    </submittedName>
</protein>
<evidence type="ECO:0000313" key="17">
    <source>
        <dbReference type="Proteomes" id="UP000672009"/>
    </source>
</evidence>
<organism evidence="16 17">
    <name type="scientific">Thiothrix unzii</name>
    <dbReference type="NCBI Taxonomy" id="111769"/>
    <lineage>
        <taxon>Bacteria</taxon>
        <taxon>Pseudomonadati</taxon>
        <taxon>Pseudomonadota</taxon>
        <taxon>Gammaproteobacteria</taxon>
        <taxon>Thiotrichales</taxon>
        <taxon>Thiotrichaceae</taxon>
        <taxon>Thiothrix</taxon>
    </lineage>
</organism>
<dbReference type="InterPro" id="IPR039426">
    <property type="entry name" value="TonB-dep_rcpt-like"/>
</dbReference>
<dbReference type="PROSITE" id="PS52016">
    <property type="entry name" value="TONB_DEPENDENT_REC_3"/>
    <property type="match status" value="1"/>
</dbReference>
<comment type="subcellular location">
    <subcellularLocation>
        <location evidence="1 10">Cell outer membrane</location>
        <topology evidence="1 10">Multi-pass membrane protein</topology>
    </subcellularLocation>
</comment>
<keyword evidence="2 10" id="KW-0813">Transport</keyword>